<feature type="transmembrane region" description="Helical" evidence="1">
    <location>
        <begin position="17"/>
        <end position="35"/>
    </location>
</feature>
<dbReference type="AlphaFoldDB" id="A0A6A4IPJ6"/>
<sequence length="263" mass="28989">MTVTTPNAELGGTLIDTLVYGLYLSIFTQAAQVLLQRKIYDRTSIFLMTTTGALFCLITAHLGLDIDRAFRAFTSNIATPNYPKDYFNILSGPEALAKNSAYVTITLIADFFLIFRCWAAFGQNYFIILIPSALYVGNLATACWALVTFKQAENPTTGVVIVAEVISRVKFMYITTLCLNVYCSLSIATRIWLVQRQSTGTSGHIFRNTITIIVESVFLIILITSAALENPLMYSILNPMPSIIGFVALDDPSPPKSLLVVVK</sequence>
<gene>
    <name evidence="2" type="ORF">BT96DRAFT_931027</name>
</gene>
<dbReference type="OrthoDB" id="2751465at2759"/>
<feature type="transmembrane region" description="Helical" evidence="1">
    <location>
        <begin position="125"/>
        <end position="147"/>
    </location>
</feature>
<keyword evidence="3" id="KW-1185">Reference proteome</keyword>
<dbReference type="EMBL" id="ML769385">
    <property type="protein sequence ID" value="KAE9410225.1"/>
    <property type="molecule type" value="Genomic_DNA"/>
</dbReference>
<keyword evidence="1" id="KW-0472">Membrane</keyword>
<dbReference type="Proteomes" id="UP000799118">
    <property type="component" value="Unassembled WGS sequence"/>
</dbReference>
<evidence type="ECO:0000313" key="3">
    <source>
        <dbReference type="Proteomes" id="UP000799118"/>
    </source>
</evidence>
<accession>A0A6A4IPJ6</accession>
<feature type="transmembrane region" description="Helical" evidence="1">
    <location>
        <begin position="171"/>
        <end position="193"/>
    </location>
</feature>
<name>A0A6A4IPJ6_9AGAR</name>
<reference evidence="2" key="1">
    <citation type="journal article" date="2019" name="Environ. Microbiol.">
        <title>Fungal ecological strategies reflected in gene transcription - a case study of two litter decomposers.</title>
        <authorList>
            <person name="Barbi F."/>
            <person name="Kohler A."/>
            <person name="Barry K."/>
            <person name="Baskaran P."/>
            <person name="Daum C."/>
            <person name="Fauchery L."/>
            <person name="Ihrmark K."/>
            <person name="Kuo A."/>
            <person name="LaButti K."/>
            <person name="Lipzen A."/>
            <person name="Morin E."/>
            <person name="Grigoriev I.V."/>
            <person name="Henrissat B."/>
            <person name="Lindahl B."/>
            <person name="Martin F."/>
        </authorList>
    </citation>
    <scope>NUCLEOTIDE SEQUENCE</scope>
    <source>
        <strain evidence="2">JB14</strain>
    </source>
</reference>
<keyword evidence="1" id="KW-0812">Transmembrane</keyword>
<proteinExistence type="predicted"/>
<keyword evidence="1" id="KW-1133">Transmembrane helix</keyword>
<evidence type="ECO:0000256" key="1">
    <source>
        <dbReference type="SAM" id="Phobius"/>
    </source>
</evidence>
<evidence type="ECO:0000313" key="2">
    <source>
        <dbReference type="EMBL" id="KAE9410225.1"/>
    </source>
</evidence>
<feature type="transmembrane region" description="Helical" evidence="1">
    <location>
        <begin position="205"/>
        <end position="226"/>
    </location>
</feature>
<feature type="transmembrane region" description="Helical" evidence="1">
    <location>
        <begin position="100"/>
        <end position="118"/>
    </location>
</feature>
<organism evidence="2 3">
    <name type="scientific">Gymnopus androsaceus JB14</name>
    <dbReference type="NCBI Taxonomy" id="1447944"/>
    <lineage>
        <taxon>Eukaryota</taxon>
        <taxon>Fungi</taxon>
        <taxon>Dikarya</taxon>
        <taxon>Basidiomycota</taxon>
        <taxon>Agaricomycotina</taxon>
        <taxon>Agaricomycetes</taxon>
        <taxon>Agaricomycetidae</taxon>
        <taxon>Agaricales</taxon>
        <taxon>Marasmiineae</taxon>
        <taxon>Omphalotaceae</taxon>
        <taxon>Gymnopus</taxon>
    </lineage>
</organism>
<protein>
    <submittedName>
        <fullName evidence="2">Uncharacterized protein</fullName>
    </submittedName>
</protein>
<feature type="transmembrane region" description="Helical" evidence="1">
    <location>
        <begin position="44"/>
        <end position="64"/>
    </location>
</feature>